<feature type="domain" description="WYL" evidence="1">
    <location>
        <begin position="149"/>
        <end position="220"/>
    </location>
</feature>
<proteinExistence type="predicted"/>
<dbReference type="PANTHER" id="PTHR34580:SF1">
    <property type="entry name" value="PROTEIN PAFC"/>
    <property type="match status" value="1"/>
</dbReference>
<dbReference type="InterPro" id="IPR057727">
    <property type="entry name" value="WCX_dom"/>
</dbReference>
<dbReference type="Pfam" id="PF13280">
    <property type="entry name" value="WYL"/>
    <property type="match status" value="1"/>
</dbReference>
<organism evidence="3 4">
    <name type="scientific">Virgibacillus kekensis</name>
    <dbReference type="NCBI Taxonomy" id="202261"/>
    <lineage>
        <taxon>Bacteria</taxon>
        <taxon>Bacillati</taxon>
        <taxon>Bacillota</taxon>
        <taxon>Bacilli</taxon>
        <taxon>Bacillales</taxon>
        <taxon>Bacillaceae</taxon>
        <taxon>Virgibacillus</taxon>
    </lineage>
</organism>
<reference evidence="4" key="1">
    <citation type="journal article" date="2019" name="Int. J. Syst. Evol. Microbiol.">
        <title>The Global Catalogue of Microorganisms (GCM) 10K type strain sequencing project: providing services to taxonomists for standard genome sequencing and annotation.</title>
        <authorList>
            <consortium name="The Broad Institute Genomics Platform"/>
            <consortium name="The Broad Institute Genome Sequencing Center for Infectious Disease"/>
            <person name="Wu L."/>
            <person name="Ma J."/>
        </authorList>
    </citation>
    <scope>NUCLEOTIDE SEQUENCE [LARGE SCALE GENOMIC DNA]</scope>
    <source>
        <strain evidence="4">CGMCC 4.7426</strain>
    </source>
</reference>
<dbReference type="PROSITE" id="PS52050">
    <property type="entry name" value="WYL"/>
    <property type="match status" value="1"/>
</dbReference>
<accession>A0ABV9DH58</accession>
<sequence length="328" mass="39071">MERGSNYRLLAIRDILFNETDEYNELDINELSEKLRNLTGDEGLFDKRTIKRDLETLDDMDFEIVRNTGRFGKTLFSHQARIFETYQLRLIIDAILSARFITTKEKEKLIKKVKQLTSKNIAKTLPEPILFEQTANMDYELVKLNIDCVHRAISENKVLTYQYGKFNVKKEFEYHRNGDRYLVEPYALIWQNDYYYLIGRFQETDELRHYRLDRIRNIEVSEKSFIRAADLNLHDYVNQSFHMFSGQEMWMKIRFHNNMVNVVLDRFGQDADIRELDDHHFVLSTKAKLSDGLVNWILTWGNQAKVLSPDHLTDKVKSKIKEMSEVYE</sequence>
<keyword evidence="4" id="KW-1185">Reference proteome</keyword>
<dbReference type="InterPro" id="IPR051534">
    <property type="entry name" value="CBASS_pafABC_assoc_protein"/>
</dbReference>
<dbReference type="Proteomes" id="UP001595989">
    <property type="component" value="Unassembled WGS sequence"/>
</dbReference>
<dbReference type="EMBL" id="JBHSFU010000004">
    <property type="protein sequence ID" value="MFC4558166.1"/>
    <property type="molecule type" value="Genomic_DNA"/>
</dbReference>
<dbReference type="RefSeq" id="WP_390294599.1">
    <property type="nucleotide sequence ID" value="NZ_JBHSFU010000004.1"/>
</dbReference>
<evidence type="ECO:0000313" key="4">
    <source>
        <dbReference type="Proteomes" id="UP001595989"/>
    </source>
</evidence>
<feature type="domain" description="WCX" evidence="2">
    <location>
        <begin position="249"/>
        <end position="323"/>
    </location>
</feature>
<dbReference type="InterPro" id="IPR026881">
    <property type="entry name" value="WYL_dom"/>
</dbReference>
<evidence type="ECO:0000259" key="1">
    <source>
        <dbReference type="Pfam" id="PF13280"/>
    </source>
</evidence>
<protein>
    <submittedName>
        <fullName evidence="3">Helix-turn-helix transcriptional regulator</fullName>
    </submittedName>
</protein>
<gene>
    <name evidence="3" type="ORF">ACFO3D_08070</name>
</gene>
<dbReference type="PANTHER" id="PTHR34580">
    <property type="match status" value="1"/>
</dbReference>
<comment type="caution">
    <text evidence="3">The sequence shown here is derived from an EMBL/GenBank/DDBJ whole genome shotgun (WGS) entry which is preliminary data.</text>
</comment>
<evidence type="ECO:0000313" key="3">
    <source>
        <dbReference type="EMBL" id="MFC4558166.1"/>
    </source>
</evidence>
<name>A0ABV9DH58_9BACI</name>
<dbReference type="Pfam" id="PF25583">
    <property type="entry name" value="WCX"/>
    <property type="match status" value="1"/>
</dbReference>
<evidence type="ECO:0000259" key="2">
    <source>
        <dbReference type="Pfam" id="PF25583"/>
    </source>
</evidence>